<name>A0A2G5CZ54_AQUCA</name>
<keyword evidence="8" id="KW-1185">Reference proteome</keyword>
<dbReference type="InParanoid" id="A0A2G5CZ54"/>
<dbReference type="AlphaFoldDB" id="A0A2G5CZ54"/>
<gene>
    <name evidence="7" type="ORF">AQUCO_03300022v1</name>
</gene>
<organism evidence="7 8">
    <name type="scientific">Aquilegia coerulea</name>
    <name type="common">Rocky mountain columbine</name>
    <dbReference type="NCBI Taxonomy" id="218851"/>
    <lineage>
        <taxon>Eukaryota</taxon>
        <taxon>Viridiplantae</taxon>
        <taxon>Streptophyta</taxon>
        <taxon>Embryophyta</taxon>
        <taxon>Tracheophyta</taxon>
        <taxon>Spermatophyta</taxon>
        <taxon>Magnoliopsida</taxon>
        <taxon>Ranunculales</taxon>
        <taxon>Ranunculaceae</taxon>
        <taxon>Thalictroideae</taxon>
        <taxon>Aquilegia</taxon>
    </lineage>
</organism>
<evidence type="ECO:0000256" key="1">
    <source>
        <dbReference type="ARBA" id="ARBA00004613"/>
    </source>
</evidence>
<keyword evidence="4 6" id="KW-0964">Secreted</keyword>
<dbReference type="Proteomes" id="UP000230069">
    <property type="component" value="Unassembled WGS sequence"/>
</dbReference>
<dbReference type="Pfam" id="PF05938">
    <property type="entry name" value="Self-incomp_S1"/>
    <property type="match status" value="1"/>
</dbReference>
<sequence length="138" mass="16335">MLVLVVSLWSCSTVSSLMSKIHMYIQNGLGPNNTLTVHCKSKDNDLGEHSVDFHQNISWSFTENPFYTTLFWCRIWWYDHHRLVWVHNDMFDSSKPDQDMGCMDGEGAACCIRRAQWDGVYFVQWDGKFKKIYNWIRE</sequence>
<protein>
    <recommendedName>
        <fullName evidence="6">S-protein homolog</fullName>
    </recommendedName>
</protein>
<dbReference type="GO" id="GO:0005576">
    <property type="term" value="C:extracellular region"/>
    <property type="evidence" value="ECO:0007669"/>
    <property type="project" value="UniProtKB-SubCell"/>
</dbReference>
<evidence type="ECO:0000256" key="6">
    <source>
        <dbReference type="RuleBase" id="RU367044"/>
    </source>
</evidence>
<keyword evidence="5 6" id="KW-0732">Signal</keyword>
<feature type="signal peptide" evidence="6">
    <location>
        <begin position="1"/>
        <end position="16"/>
    </location>
</feature>
<evidence type="ECO:0000256" key="5">
    <source>
        <dbReference type="ARBA" id="ARBA00022729"/>
    </source>
</evidence>
<proteinExistence type="inferred from homology"/>
<accession>A0A2G5CZ54</accession>
<reference evidence="7 8" key="1">
    <citation type="submission" date="2017-09" db="EMBL/GenBank/DDBJ databases">
        <title>WGS assembly of Aquilegia coerulea Goldsmith.</title>
        <authorList>
            <person name="Hodges S."/>
            <person name="Kramer E."/>
            <person name="Nordborg M."/>
            <person name="Tomkins J."/>
            <person name="Borevitz J."/>
            <person name="Derieg N."/>
            <person name="Yan J."/>
            <person name="Mihaltcheva S."/>
            <person name="Hayes R.D."/>
            <person name="Rokhsar D."/>
        </authorList>
    </citation>
    <scope>NUCLEOTIDE SEQUENCE [LARGE SCALE GENOMIC DNA]</scope>
    <source>
        <strain evidence="8">cv. Goldsmith</strain>
    </source>
</reference>
<dbReference type="PANTHER" id="PTHR31232">
    <property type="match status" value="1"/>
</dbReference>
<evidence type="ECO:0000313" key="7">
    <source>
        <dbReference type="EMBL" id="PIA36548.1"/>
    </source>
</evidence>
<comment type="similarity">
    <text evidence="2 6">Belongs to the plant self-incompatibility (S1) protein family.</text>
</comment>
<feature type="chain" id="PRO_5025095038" description="S-protein homolog" evidence="6">
    <location>
        <begin position="17"/>
        <end position="138"/>
    </location>
</feature>
<evidence type="ECO:0000256" key="3">
    <source>
        <dbReference type="ARBA" id="ARBA00022471"/>
    </source>
</evidence>
<evidence type="ECO:0000313" key="8">
    <source>
        <dbReference type="Proteomes" id="UP000230069"/>
    </source>
</evidence>
<keyword evidence="3 6" id="KW-0713">Self-incompatibility</keyword>
<evidence type="ECO:0000256" key="2">
    <source>
        <dbReference type="ARBA" id="ARBA00005581"/>
    </source>
</evidence>
<dbReference type="PANTHER" id="PTHR31232:SF18">
    <property type="entry name" value="S-PROTEIN HOMOLOG"/>
    <property type="match status" value="1"/>
</dbReference>
<dbReference type="InterPro" id="IPR010264">
    <property type="entry name" value="Self-incomp_S1"/>
</dbReference>
<dbReference type="GO" id="GO:0060320">
    <property type="term" value="P:rejection of self pollen"/>
    <property type="evidence" value="ECO:0007669"/>
    <property type="project" value="UniProtKB-KW"/>
</dbReference>
<dbReference type="OrthoDB" id="1848419at2759"/>
<evidence type="ECO:0000256" key="4">
    <source>
        <dbReference type="ARBA" id="ARBA00022525"/>
    </source>
</evidence>
<dbReference type="FunCoup" id="A0A2G5CZ54">
    <property type="interactions" value="2"/>
</dbReference>
<dbReference type="EMBL" id="KZ305050">
    <property type="protein sequence ID" value="PIA36548.1"/>
    <property type="molecule type" value="Genomic_DNA"/>
</dbReference>
<comment type="subcellular location">
    <subcellularLocation>
        <location evidence="1 6">Secreted</location>
    </subcellularLocation>
</comment>